<dbReference type="InterPro" id="IPR011042">
    <property type="entry name" value="6-blade_b-propeller_TolB-like"/>
</dbReference>
<gene>
    <name evidence="2" type="ORF">MUN79_22780</name>
</gene>
<evidence type="ECO:0000313" key="2">
    <source>
        <dbReference type="EMBL" id="UOQ71418.1"/>
    </source>
</evidence>
<dbReference type="InterPro" id="IPR052918">
    <property type="entry name" value="Motility_Chemotaxis_Reg"/>
</dbReference>
<dbReference type="KEGG" id="hcu:MUN79_22780"/>
<keyword evidence="3" id="KW-1185">Reference proteome</keyword>
<dbReference type="Gene3D" id="2.120.10.30">
    <property type="entry name" value="TolB, C-terminal domain"/>
    <property type="match status" value="1"/>
</dbReference>
<dbReference type="Pfam" id="PF06739">
    <property type="entry name" value="SBBP"/>
    <property type="match status" value="1"/>
</dbReference>
<keyword evidence="1" id="KW-0732">Signal</keyword>
<accession>A0A8T9Q611</accession>
<dbReference type="SUPFAM" id="SSF63829">
    <property type="entry name" value="Calcium-dependent phosphotriesterase"/>
    <property type="match status" value="1"/>
</dbReference>
<dbReference type="AlphaFoldDB" id="A0A8T9Q611"/>
<dbReference type="EMBL" id="CP095046">
    <property type="protein sequence ID" value="UOQ71418.1"/>
    <property type="molecule type" value="Genomic_DNA"/>
</dbReference>
<dbReference type="InterPro" id="IPR010620">
    <property type="entry name" value="SBBP_repeat"/>
</dbReference>
<reference evidence="2" key="1">
    <citation type="submission" date="2022-04" db="EMBL/GenBank/DDBJ databases">
        <title>Hymenobacter sp. isolated from the air.</title>
        <authorList>
            <person name="Won M."/>
            <person name="Lee C.-M."/>
            <person name="Woen H.-Y."/>
            <person name="Kwon S.-W."/>
        </authorList>
    </citation>
    <scope>NUCLEOTIDE SEQUENCE</scope>
    <source>
        <strain evidence="2">5116S-3</strain>
    </source>
</reference>
<dbReference type="PANTHER" id="PTHR35580">
    <property type="entry name" value="CELL SURFACE GLYCOPROTEIN (S-LAYER PROTEIN)-LIKE PROTEIN"/>
    <property type="match status" value="1"/>
</dbReference>
<organism evidence="2 3">
    <name type="scientific">Hymenobacter cellulosilyticus</name>
    <dbReference type="NCBI Taxonomy" id="2932248"/>
    <lineage>
        <taxon>Bacteria</taxon>
        <taxon>Pseudomonadati</taxon>
        <taxon>Bacteroidota</taxon>
        <taxon>Cytophagia</taxon>
        <taxon>Cytophagales</taxon>
        <taxon>Hymenobacteraceae</taxon>
        <taxon>Hymenobacter</taxon>
    </lineage>
</organism>
<name>A0A8T9Q611_9BACT</name>
<evidence type="ECO:0000256" key="1">
    <source>
        <dbReference type="SAM" id="SignalP"/>
    </source>
</evidence>
<proteinExistence type="predicted"/>
<feature type="chain" id="PRO_5035884935" evidence="1">
    <location>
        <begin position="28"/>
        <end position="281"/>
    </location>
</feature>
<evidence type="ECO:0000313" key="3">
    <source>
        <dbReference type="Proteomes" id="UP000831796"/>
    </source>
</evidence>
<protein>
    <submittedName>
        <fullName evidence="2">SBBP repeat-containing protein</fullName>
    </submittedName>
</protein>
<sequence>MPLFTPFIRQSLSLLACFCVTGSAAFAQTTPPAWLSARAVGVGSAFQGGAAVDAAGNTYEAGTFSGTTTVAGTTLTSQGDYDGYLAKYTPTGTLAWVRQIGSAGRDNAFDVAVDAAGNAYVTGGFTSSITLSNNLSLTSTTTAGKRLFVVRYSPQGTPEWAQQSTPANASLLDGSGIATDAAGDVYVTGTVSGGITIGTTSVNLSNPEGGAFLARLSGATGALQSLTEAFRYTNNPSASGALYGPRIAVGPAGETFLMTTFFQSPVLGGTTFTTRADGMCW</sequence>
<dbReference type="RefSeq" id="WP_244674825.1">
    <property type="nucleotide sequence ID" value="NZ_CP095046.1"/>
</dbReference>
<dbReference type="Proteomes" id="UP000831796">
    <property type="component" value="Chromosome"/>
</dbReference>
<feature type="signal peptide" evidence="1">
    <location>
        <begin position="1"/>
        <end position="27"/>
    </location>
</feature>
<dbReference type="PANTHER" id="PTHR35580:SF1">
    <property type="entry name" value="PHYTASE-LIKE DOMAIN-CONTAINING PROTEIN"/>
    <property type="match status" value="1"/>
</dbReference>